<dbReference type="InterPro" id="IPR035965">
    <property type="entry name" value="PAS-like_dom_sf"/>
</dbReference>
<name>A0A1X2GUF7_9FUNG</name>
<reference evidence="2 3" key="1">
    <citation type="submission" date="2016-07" db="EMBL/GenBank/DDBJ databases">
        <title>Pervasive Adenine N6-methylation of Active Genes in Fungi.</title>
        <authorList>
            <consortium name="DOE Joint Genome Institute"/>
            <person name="Mondo S.J."/>
            <person name="Dannebaum R.O."/>
            <person name="Kuo R.C."/>
            <person name="Labutti K."/>
            <person name="Haridas S."/>
            <person name="Kuo A."/>
            <person name="Salamov A."/>
            <person name="Ahrendt S.R."/>
            <person name="Lipzen A."/>
            <person name="Sullivan W."/>
            <person name="Andreopoulos W.B."/>
            <person name="Clum A."/>
            <person name="Lindquist E."/>
            <person name="Daum C."/>
            <person name="Ramamoorthy G.K."/>
            <person name="Gryganskyi A."/>
            <person name="Culley D."/>
            <person name="Magnuson J.K."/>
            <person name="James T.Y."/>
            <person name="O'Malley M.A."/>
            <person name="Stajich J.E."/>
            <person name="Spatafora J.W."/>
            <person name="Visel A."/>
            <person name="Grigoriev I.V."/>
        </authorList>
    </citation>
    <scope>NUCLEOTIDE SEQUENCE [LARGE SCALE GENOMIC DNA]</scope>
    <source>
        <strain evidence="2 3">NRRL 3301</strain>
    </source>
</reference>
<dbReference type="SUPFAM" id="SSF55785">
    <property type="entry name" value="PYP-like sensor domain (PAS domain)"/>
    <property type="match status" value="1"/>
</dbReference>
<feature type="domain" description="PAS" evidence="1">
    <location>
        <begin position="3"/>
        <end position="70"/>
    </location>
</feature>
<gene>
    <name evidence="2" type="ORF">DM01DRAFT_1126971</name>
</gene>
<evidence type="ECO:0000313" key="3">
    <source>
        <dbReference type="Proteomes" id="UP000242146"/>
    </source>
</evidence>
<comment type="caution">
    <text evidence="2">The sequence shown here is derived from an EMBL/GenBank/DDBJ whole genome shotgun (WGS) entry which is preliminary data.</text>
</comment>
<dbReference type="SMART" id="SM00091">
    <property type="entry name" value="PAS"/>
    <property type="match status" value="2"/>
</dbReference>
<protein>
    <recommendedName>
        <fullName evidence="1">PAS domain-containing protein</fullName>
    </recommendedName>
</protein>
<accession>A0A1X2GUF7</accession>
<dbReference type="OrthoDB" id="2338553at2759"/>
<dbReference type="Proteomes" id="UP000242146">
    <property type="component" value="Unassembled WGS sequence"/>
</dbReference>
<dbReference type="Gene3D" id="3.30.450.20">
    <property type="entry name" value="PAS domain"/>
    <property type="match status" value="1"/>
</dbReference>
<feature type="domain" description="PAS" evidence="1">
    <location>
        <begin position="97"/>
        <end position="162"/>
    </location>
</feature>
<proteinExistence type="predicted"/>
<dbReference type="InterPro" id="IPR000014">
    <property type="entry name" value="PAS"/>
</dbReference>
<keyword evidence="3" id="KW-1185">Reference proteome</keyword>
<dbReference type="EMBL" id="MCGT01000003">
    <property type="protein sequence ID" value="ORX61657.1"/>
    <property type="molecule type" value="Genomic_DNA"/>
</dbReference>
<dbReference type="AlphaFoldDB" id="A0A1X2GUF7"/>
<sequence length="404" mass="45635">MSHTFDACPQRSSSLFVVHPKTQKILLVTKDICDLLGYMPMQLIGHSISSLQLLAITDHRYIIRHESSHSQINLDVCIHLDPELGVELWAMEPISYELFDLVSPHANHTVVRLDAHRCIDYTTSTDDLFAMPTDQLLGRPLLSFIHPEDQPRLVDGWNNHQLGSTYQILHLRWQSHPSSAYQWVSLTMTTHPRRQSYGAQLHTHDDPLQASKQLILLRPAIDPCRPASPTPSPAVAVAALMTKWTSPPMKPYGPLWLGQWILSVIVQSWLSIWQTLYQGQRYLVEFLAHLLISLLDFLADCIDPAAPDTASSVRVSFNNQKEPDLHATTEVPWFRPMHRKRWATAVRTVRRCLQSNTVAQKSISALGPIGAVAQCSMFDYLEKVTSENFIAPTPLVPSAKPKDD</sequence>
<dbReference type="CDD" id="cd00130">
    <property type="entry name" value="PAS"/>
    <property type="match status" value="1"/>
</dbReference>
<evidence type="ECO:0000259" key="1">
    <source>
        <dbReference type="SMART" id="SM00091"/>
    </source>
</evidence>
<organism evidence="2 3">
    <name type="scientific">Hesseltinella vesiculosa</name>
    <dbReference type="NCBI Taxonomy" id="101127"/>
    <lineage>
        <taxon>Eukaryota</taxon>
        <taxon>Fungi</taxon>
        <taxon>Fungi incertae sedis</taxon>
        <taxon>Mucoromycota</taxon>
        <taxon>Mucoromycotina</taxon>
        <taxon>Mucoromycetes</taxon>
        <taxon>Mucorales</taxon>
        <taxon>Cunninghamellaceae</taxon>
        <taxon>Hesseltinella</taxon>
    </lineage>
</organism>
<evidence type="ECO:0000313" key="2">
    <source>
        <dbReference type="EMBL" id="ORX61657.1"/>
    </source>
</evidence>